<keyword evidence="4" id="KW-0677">Repeat</keyword>
<evidence type="ECO:0000256" key="6">
    <source>
        <dbReference type="ARBA" id="ARBA00023136"/>
    </source>
</evidence>
<dbReference type="OrthoDB" id="5982258at2759"/>
<keyword evidence="8" id="KW-0325">Glycoprotein</keyword>
<evidence type="ECO:0000256" key="3">
    <source>
        <dbReference type="ARBA" id="ARBA00022729"/>
    </source>
</evidence>
<evidence type="ECO:0000313" key="12">
    <source>
        <dbReference type="Proteomes" id="UP000566314"/>
    </source>
</evidence>
<protein>
    <submittedName>
        <fullName evidence="11">CNTN3 protein</fullName>
    </submittedName>
</protein>
<sequence length="107" mass="11694">ADLSFAWIFNEYPSFVQEDSRRFVSQETGHLYIAKVEPSDVGNYSCVVTSRTSRASSSPVLGSPTPLVLRTDGVMGEYEPKIEVQFPETLAAAKGSTVKLECFALGK</sequence>
<keyword evidence="5" id="KW-0130">Cell adhesion</keyword>
<evidence type="ECO:0000313" key="11">
    <source>
        <dbReference type="EMBL" id="NXU01020.1"/>
    </source>
</evidence>
<keyword evidence="12" id="KW-1185">Reference proteome</keyword>
<reference evidence="11 12" key="1">
    <citation type="submission" date="2019-09" db="EMBL/GenBank/DDBJ databases">
        <title>Bird 10,000 Genomes (B10K) Project - Family phase.</title>
        <authorList>
            <person name="Zhang G."/>
        </authorList>
    </citation>
    <scope>NUCLEOTIDE SEQUENCE [LARGE SCALE GENOMIC DNA]</scope>
    <source>
        <strain evidence="11">B10K-DU-012-02</strain>
    </source>
</reference>
<evidence type="ECO:0000256" key="8">
    <source>
        <dbReference type="ARBA" id="ARBA00023180"/>
    </source>
</evidence>
<dbReference type="GO" id="GO:0098632">
    <property type="term" value="F:cell-cell adhesion mediator activity"/>
    <property type="evidence" value="ECO:0007669"/>
    <property type="project" value="TreeGrafter"/>
</dbReference>
<feature type="non-terminal residue" evidence="11">
    <location>
        <position position="107"/>
    </location>
</feature>
<evidence type="ECO:0000256" key="2">
    <source>
        <dbReference type="ARBA" id="ARBA00022475"/>
    </source>
</evidence>
<dbReference type="GO" id="GO:0007420">
    <property type="term" value="P:brain development"/>
    <property type="evidence" value="ECO:0007669"/>
    <property type="project" value="TreeGrafter"/>
</dbReference>
<evidence type="ECO:0000259" key="10">
    <source>
        <dbReference type="PROSITE" id="PS50835"/>
    </source>
</evidence>
<proteinExistence type="predicted"/>
<evidence type="ECO:0000256" key="4">
    <source>
        <dbReference type="ARBA" id="ARBA00022737"/>
    </source>
</evidence>
<dbReference type="GO" id="GO:0007411">
    <property type="term" value="P:axon guidance"/>
    <property type="evidence" value="ECO:0007669"/>
    <property type="project" value="TreeGrafter"/>
</dbReference>
<comment type="caution">
    <text evidence="11">The sequence shown here is derived from an EMBL/GenBank/DDBJ whole genome shotgun (WGS) entry which is preliminary data.</text>
</comment>
<feature type="non-terminal residue" evidence="11">
    <location>
        <position position="1"/>
    </location>
</feature>
<evidence type="ECO:0000256" key="7">
    <source>
        <dbReference type="ARBA" id="ARBA00023157"/>
    </source>
</evidence>
<dbReference type="SUPFAM" id="SSF48726">
    <property type="entry name" value="Immunoglobulin"/>
    <property type="match status" value="1"/>
</dbReference>
<feature type="domain" description="Ig-like" evidence="10">
    <location>
        <begin position="1"/>
        <end position="62"/>
    </location>
</feature>
<name>A0A7L3HBM9_9PASS</name>
<dbReference type="PANTHER" id="PTHR44170">
    <property type="entry name" value="PROTEIN SIDEKICK"/>
    <property type="match status" value="1"/>
</dbReference>
<dbReference type="InterPro" id="IPR007110">
    <property type="entry name" value="Ig-like_dom"/>
</dbReference>
<evidence type="ECO:0000256" key="1">
    <source>
        <dbReference type="ARBA" id="ARBA00004236"/>
    </source>
</evidence>
<keyword evidence="7" id="KW-1015">Disulfide bond</keyword>
<dbReference type="InterPro" id="IPR036179">
    <property type="entry name" value="Ig-like_dom_sf"/>
</dbReference>
<dbReference type="GO" id="GO:0030424">
    <property type="term" value="C:axon"/>
    <property type="evidence" value="ECO:0007669"/>
    <property type="project" value="TreeGrafter"/>
</dbReference>
<comment type="subcellular location">
    <subcellularLocation>
        <location evidence="1">Cell membrane</location>
    </subcellularLocation>
</comment>
<evidence type="ECO:0000256" key="5">
    <source>
        <dbReference type="ARBA" id="ARBA00022889"/>
    </source>
</evidence>
<dbReference type="InterPro" id="IPR013783">
    <property type="entry name" value="Ig-like_fold"/>
</dbReference>
<keyword evidence="3" id="KW-0732">Signal</keyword>
<dbReference type="PROSITE" id="PS50835">
    <property type="entry name" value="IG_LIKE"/>
    <property type="match status" value="1"/>
</dbReference>
<dbReference type="AlphaFoldDB" id="A0A7L3HBM9"/>
<dbReference type="Proteomes" id="UP000566314">
    <property type="component" value="Unassembled WGS sequence"/>
</dbReference>
<dbReference type="GO" id="GO:0005886">
    <property type="term" value="C:plasma membrane"/>
    <property type="evidence" value="ECO:0007669"/>
    <property type="project" value="UniProtKB-SubCell"/>
</dbReference>
<keyword evidence="6" id="KW-0472">Membrane</keyword>
<organism evidence="11 12">
    <name type="scientific">Buphagus erythrorhynchus</name>
    <name type="common">red-billed oxpecker</name>
    <dbReference type="NCBI Taxonomy" id="245048"/>
    <lineage>
        <taxon>Eukaryota</taxon>
        <taxon>Metazoa</taxon>
        <taxon>Chordata</taxon>
        <taxon>Craniata</taxon>
        <taxon>Vertebrata</taxon>
        <taxon>Euteleostomi</taxon>
        <taxon>Archelosauria</taxon>
        <taxon>Archosauria</taxon>
        <taxon>Dinosauria</taxon>
        <taxon>Saurischia</taxon>
        <taxon>Theropoda</taxon>
        <taxon>Coelurosauria</taxon>
        <taxon>Aves</taxon>
        <taxon>Neognathae</taxon>
        <taxon>Neoaves</taxon>
        <taxon>Telluraves</taxon>
        <taxon>Australaves</taxon>
        <taxon>Passeriformes</taxon>
        <taxon>Sturnidae</taxon>
        <taxon>Buphagus</taxon>
    </lineage>
</organism>
<keyword evidence="9" id="KW-0449">Lipoprotein</keyword>
<dbReference type="Gene3D" id="2.60.40.10">
    <property type="entry name" value="Immunoglobulins"/>
    <property type="match status" value="1"/>
</dbReference>
<gene>
    <name evidence="11" type="primary">Cntn3_0</name>
    <name evidence="11" type="ORF">BUPERY_R02800</name>
</gene>
<accession>A0A7L3HBM9</accession>
<evidence type="ECO:0000256" key="9">
    <source>
        <dbReference type="ARBA" id="ARBA00023288"/>
    </source>
</evidence>
<dbReference type="PANTHER" id="PTHR44170:SF18">
    <property type="entry name" value="CONTACTIN 3B-RELATED"/>
    <property type="match status" value="1"/>
</dbReference>
<keyword evidence="2" id="KW-1003">Cell membrane</keyword>
<dbReference type="EMBL" id="VZTT01037286">
    <property type="protein sequence ID" value="NXU01020.1"/>
    <property type="molecule type" value="Genomic_DNA"/>
</dbReference>